<evidence type="ECO:0000256" key="1">
    <source>
        <dbReference type="ARBA" id="ARBA00022737"/>
    </source>
</evidence>
<keyword evidence="1" id="KW-0677">Repeat</keyword>
<evidence type="ECO:0000313" key="3">
    <source>
        <dbReference type="Proteomes" id="UP000290289"/>
    </source>
</evidence>
<dbReference type="PANTHER" id="PTHR47926">
    <property type="entry name" value="PENTATRICOPEPTIDE REPEAT-CONTAINING PROTEIN"/>
    <property type="match status" value="1"/>
</dbReference>
<dbReference type="FunFam" id="1.25.40.10:FF:000158">
    <property type="entry name" value="pentatricopeptide repeat-containing protein At2g33680"/>
    <property type="match status" value="1"/>
</dbReference>
<dbReference type="GO" id="GO:0009451">
    <property type="term" value="P:RNA modification"/>
    <property type="evidence" value="ECO:0007669"/>
    <property type="project" value="InterPro"/>
</dbReference>
<evidence type="ECO:0000313" key="2">
    <source>
        <dbReference type="EMBL" id="RXI01313.1"/>
    </source>
</evidence>
<accession>A0A498K6K1</accession>
<dbReference type="InterPro" id="IPR011990">
    <property type="entry name" value="TPR-like_helical_dom_sf"/>
</dbReference>
<keyword evidence="3" id="KW-1185">Reference proteome</keyword>
<name>A0A498K6K1_MALDO</name>
<dbReference type="InterPro" id="IPR046960">
    <property type="entry name" value="PPR_At4g14850-like_plant"/>
</dbReference>
<gene>
    <name evidence="2" type="ORF">DVH24_001547</name>
</gene>
<reference evidence="2 3" key="1">
    <citation type="submission" date="2018-10" db="EMBL/GenBank/DDBJ databases">
        <title>A high-quality apple genome assembly.</title>
        <authorList>
            <person name="Hu J."/>
        </authorList>
    </citation>
    <scope>NUCLEOTIDE SEQUENCE [LARGE SCALE GENOMIC DNA]</scope>
    <source>
        <strain evidence="3">cv. HFTH1</strain>
        <tissue evidence="2">Young leaf</tissue>
    </source>
</reference>
<dbReference type="InterPro" id="IPR002885">
    <property type="entry name" value="PPR_rpt"/>
</dbReference>
<dbReference type="Pfam" id="PF20431">
    <property type="entry name" value="E_motif"/>
    <property type="match status" value="1"/>
</dbReference>
<dbReference type="GO" id="GO:0003723">
    <property type="term" value="F:RNA binding"/>
    <property type="evidence" value="ECO:0007669"/>
    <property type="project" value="InterPro"/>
</dbReference>
<dbReference type="EMBL" id="RDQH01000330">
    <property type="protein sequence ID" value="RXI01313.1"/>
    <property type="molecule type" value="Genomic_DNA"/>
</dbReference>
<sequence>MLLLPHACSTTRPGEVFRLLNLMRISETKSDHITLGNVIGACANIASLEVGNQIRCLTVKSGIVLDVTVSNGLIDMYTKCGSIGSVQKLFGWMEDPDVVSWSSLTWFGYGEEALDIFKRMKELGIKPNEVTLVGVLTACSHIELVEEAWKVYKTMESEHGIVPTIEHCSCMVDLRARSGCLHEAEAFIKQMAFEPDVVVCMTLLAACRTRGNVEIGKRAAENILKLDPTHSAALVLLCNIHASSGSWDDVARLRNLMRERDVRKVPGQSWIEVKNRTHIACILRKPPFRSEGREAQSPPKGVVVSSVSSEPEEILRPLTMIGAAGEQGNSQTCSTR</sequence>
<comment type="caution">
    <text evidence="2">The sequence shown here is derived from an EMBL/GenBank/DDBJ whole genome shotgun (WGS) entry which is preliminary data.</text>
</comment>
<dbReference type="PANTHER" id="PTHR47926:SF420">
    <property type="entry name" value="REPEAT-CONTAINING PROTEIN, PUTATIVE-RELATED"/>
    <property type="match status" value="1"/>
</dbReference>
<protein>
    <recommendedName>
        <fullName evidence="4">Pentatricopeptide repeat-containing protein</fullName>
    </recommendedName>
</protein>
<dbReference type="NCBIfam" id="TIGR00756">
    <property type="entry name" value="PPR"/>
    <property type="match status" value="1"/>
</dbReference>
<dbReference type="InterPro" id="IPR046848">
    <property type="entry name" value="E_motif"/>
</dbReference>
<dbReference type="Pfam" id="PF01535">
    <property type="entry name" value="PPR"/>
    <property type="match status" value="2"/>
</dbReference>
<dbReference type="Proteomes" id="UP000290289">
    <property type="component" value="Chromosome 4"/>
</dbReference>
<dbReference type="Gene3D" id="1.25.40.10">
    <property type="entry name" value="Tetratricopeptide repeat domain"/>
    <property type="match status" value="2"/>
</dbReference>
<evidence type="ECO:0008006" key="4">
    <source>
        <dbReference type="Google" id="ProtNLM"/>
    </source>
</evidence>
<dbReference type="GO" id="GO:0099402">
    <property type="term" value="P:plant organ development"/>
    <property type="evidence" value="ECO:0007669"/>
    <property type="project" value="UniProtKB-ARBA"/>
</dbReference>
<proteinExistence type="predicted"/>
<dbReference type="AlphaFoldDB" id="A0A498K6K1"/>
<organism evidence="2 3">
    <name type="scientific">Malus domestica</name>
    <name type="common">Apple</name>
    <name type="synonym">Pyrus malus</name>
    <dbReference type="NCBI Taxonomy" id="3750"/>
    <lineage>
        <taxon>Eukaryota</taxon>
        <taxon>Viridiplantae</taxon>
        <taxon>Streptophyta</taxon>
        <taxon>Embryophyta</taxon>
        <taxon>Tracheophyta</taxon>
        <taxon>Spermatophyta</taxon>
        <taxon>Magnoliopsida</taxon>
        <taxon>eudicotyledons</taxon>
        <taxon>Gunneridae</taxon>
        <taxon>Pentapetalae</taxon>
        <taxon>rosids</taxon>
        <taxon>fabids</taxon>
        <taxon>Rosales</taxon>
        <taxon>Rosaceae</taxon>
        <taxon>Amygdaloideae</taxon>
        <taxon>Maleae</taxon>
        <taxon>Malus</taxon>
    </lineage>
</organism>